<dbReference type="AlphaFoldDB" id="A0A9D4RRL8"/>
<comment type="caution">
    <text evidence="2">The sequence shown here is derived from an EMBL/GenBank/DDBJ whole genome shotgun (WGS) entry which is preliminary data.</text>
</comment>
<proteinExistence type="predicted"/>
<protein>
    <submittedName>
        <fullName evidence="2">Uncharacterized protein</fullName>
    </submittedName>
</protein>
<feature type="coiled-coil region" evidence="1">
    <location>
        <begin position="218"/>
        <end position="249"/>
    </location>
</feature>
<sequence>MNKAEMLKTELEEKVTQDKIELNKIIVQLKAENDALNAEKHSVEQESSLIQEELVGVKQERINLEDANAGLQLKLELSEQTRKQMANEIGVMTIEKTYINDQLNALTTDNDRLRAENTTLKRQHDRFKDEQDEIVEDKNRQIKETERCQKIIVQFEHNIAGLMKECVSSKEALERSVVEMKVLEKERKEHKTKKLGSVQSIREFVLNNQTILHARIKAETIKTDLEEKLENLHEINANLTQNKIELSKTILQA</sequence>
<evidence type="ECO:0000313" key="3">
    <source>
        <dbReference type="Proteomes" id="UP000828390"/>
    </source>
</evidence>
<dbReference type="EMBL" id="JAIWYP010000001">
    <property type="protein sequence ID" value="KAH3876478.1"/>
    <property type="molecule type" value="Genomic_DNA"/>
</dbReference>
<name>A0A9D4RRL8_DREPO</name>
<evidence type="ECO:0000313" key="2">
    <source>
        <dbReference type="EMBL" id="KAH3876478.1"/>
    </source>
</evidence>
<evidence type="ECO:0000256" key="1">
    <source>
        <dbReference type="SAM" id="Coils"/>
    </source>
</evidence>
<reference evidence="2" key="2">
    <citation type="submission" date="2020-11" db="EMBL/GenBank/DDBJ databases">
        <authorList>
            <person name="McCartney M.A."/>
            <person name="Auch B."/>
            <person name="Kono T."/>
            <person name="Mallez S."/>
            <person name="Becker A."/>
            <person name="Gohl D.M."/>
            <person name="Silverstein K.A.T."/>
            <person name="Koren S."/>
            <person name="Bechman K.B."/>
            <person name="Herman A."/>
            <person name="Abrahante J.E."/>
            <person name="Garbe J."/>
        </authorList>
    </citation>
    <scope>NUCLEOTIDE SEQUENCE</scope>
    <source>
        <strain evidence="2">Duluth1</strain>
        <tissue evidence="2">Whole animal</tissue>
    </source>
</reference>
<feature type="coiled-coil region" evidence="1">
    <location>
        <begin position="1"/>
        <end position="130"/>
    </location>
</feature>
<gene>
    <name evidence="2" type="ORF">DPMN_000322</name>
</gene>
<organism evidence="2 3">
    <name type="scientific">Dreissena polymorpha</name>
    <name type="common">Zebra mussel</name>
    <name type="synonym">Mytilus polymorpha</name>
    <dbReference type="NCBI Taxonomy" id="45954"/>
    <lineage>
        <taxon>Eukaryota</taxon>
        <taxon>Metazoa</taxon>
        <taxon>Spiralia</taxon>
        <taxon>Lophotrochozoa</taxon>
        <taxon>Mollusca</taxon>
        <taxon>Bivalvia</taxon>
        <taxon>Autobranchia</taxon>
        <taxon>Heteroconchia</taxon>
        <taxon>Euheterodonta</taxon>
        <taxon>Imparidentia</taxon>
        <taxon>Neoheterodontei</taxon>
        <taxon>Myida</taxon>
        <taxon>Dreissenoidea</taxon>
        <taxon>Dreissenidae</taxon>
        <taxon>Dreissena</taxon>
    </lineage>
</organism>
<keyword evidence="1" id="KW-0175">Coiled coil</keyword>
<accession>A0A9D4RRL8</accession>
<dbReference type="Proteomes" id="UP000828390">
    <property type="component" value="Unassembled WGS sequence"/>
</dbReference>
<keyword evidence="3" id="KW-1185">Reference proteome</keyword>
<reference evidence="2" key="1">
    <citation type="journal article" date="2019" name="bioRxiv">
        <title>The Genome of the Zebra Mussel, Dreissena polymorpha: A Resource for Invasive Species Research.</title>
        <authorList>
            <person name="McCartney M.A."/>
            <person name="Auch B."/>
            <person name="Kono T."/>
            <person name="Mallez S."/>
            <person name="Zhang Y."/>
            <person name="Obille A."/>
            <person name="Becker A."/>
            <person name="Abrahante J.E."/>
            <person name="Garbe J."/>
            <person name="Badalamenti J.P."/>
            <person name="Herman A."/>
            <person name="Mangelson H."/>
            <person name="Liachko I."/>
            <person name="Sullivan S."/>
            <person name="Sone E.D."/>
            <person name="Koren S."/>
            <person name="Silverstein K.A.T."/>
            <person name="Beckman K.B."/>
            <person name="Gohl D.M."/>
        </authorList>
    </citation>
    <scope>NUCLEOTIDE SEQUENCE</scope>
    <source>
        <strain evidence="2">Duluth1</strain>
        <tissue evidence="2">Whole animal</tissue>
    </source>
</reference>